<feature type="compositionally biased region" description="Basic and acidic residues" evidence="1">
    <location>
        <begin position="15"/>
        <end position="24"/>
    </location>
</feature>
<evidence type="ECO:0000256" key="1">
    <source>
        <dbReference type="SAM" id="MobiDB-lite"/>
    </source>
</evidence>
<gene>
    <name evidence="2" type="primary">ORF54183</name>
</gene>
<proteinExistence type="predicted"/>
<sequence>PKHRLSRTGRQPRNTLDDDKKPDSSPDTDEIVPDSEKSDKDVSMTVTSLPARSPLKSALADRKRSPSPANKRVLFAEDGSQEDGDKKVGAERSQKIPVYLSPQGTEGVAFSSTRVGRTRSKKEFPQLVQVEYSNKSQGESEITIKQSKEKKKVQNTLVQDVEKRDNKSESDNKMAVSGSSQRADEREKVDQTLDVKSSVK</sequence>
<dbReference type="AlphaFoldDB" id="A0A0B6Z991"/>
<feature type="compositionally biased region" description="Basic and acidic residues" evidence="1">
    <location>
        <begin position="160"/>
        <end position="172"/>
    </location>
</feature>
<organism evidence="2">
    <name type="scientific">Arion vulgaris</name>
    <dbReference type="NCBI Taxonomy" id="1028688"/>
    <lineage>
        <taxon>Eukaryota</taxon>
        <taxon>Metazoa</taxon>
        <taxon>Spiralia</taxon>
        <taxon>Lophotrochozoa</taxon>
        <taxon>Mollusca</taxon>
        <taxon>Gastropoda</taxon>
        <taxon>Heterobranchia</taxon>
        <taxon>Euthyneura</taxon>
        <taxon>Panpulmonata</taxon>
        <taxon>Eupulmonata</taxon>
        <taxon>Stylommatophora</taxon>
        <taxon>Helicina</taxon>
        <taxon>Arionoidea</taxon>
        <taxon>Arionidae</taxon>
        <taxon>Arion</taxon>
    </lineage>
</organism>
<protein>
    <submittedName>
        <fullName evidence="2">Uncharacterized protein</fullName>
    </submittedName>
</protein>
<name>A0A0B6Z991_9EUPU</name>
<feature type="compositionally biased region" description="Basic and acidic residues" evidence="1">
    <location>
        <begin position="182"/>
        <end position="193"/>
    </location>
</feature>
<feature type="region of interest" description="Disordered" evidence="1">
    <location>
        <begin position="1"/>
        <end position="200"/>
    </location>
</feature>
<dbReference type="EMBL" id="HACG01018314">
    <property type="protein sequence ID" value="CEK65179.1"/>
    <property type="molecule type" value="Transcribed_RNA"/>
</dbReference>
<feature type="non-terminal residue" evidence="2">
    <location>
        <position position="200"/>
    </location>
</feature>
<feature type="compositionally biased region" description="Polar residues" evidence="1">
    <location>
        <begin position="131"/>
        <end position="145"/>
    </location>
</feature>
<accession>A0A0B6Z991</accession>
<reference evidence="2" key="1">
    <citation type="submission" date="2014-12" db="EMBL/GenBank/DDBJ databases">
        <title>Insight into the proteome of Arion vulgaris.</title>
        <authorList>
            <person name="Aradska J."/>
            <person name="Bulat T."/>
            <person name="Smidak R."/>
            <person name="Sarate P."/>
            <person name="Gangsoo J."/>
            <person name="Sialana F."/>
            <person name="Bilban M."/>
            <person name="Lubec G."/>
        </authorList>
    </citation>
    <scope>NUCLEOTIDE SEQUENCE</scope>
    <source>
        <tissue evidence="2">Skin</tissue>
    </source>
</reference>
<feature type="compositionally biased region" description="Basic and acidic residues" evidence="1">
    <location>
        <begin position="83"/>
        <end position="94"/>
    </location>
</feature>
<feature type="non-terminal residue" evidence="2">
    <location>
        <position position="1"/>
    </location>
</feature>
<evidence type="ECO:0000313" key="2">
    <source>
        <dbReference type="EMBL" id="CEK65179.1"/>
    </source>
</evidence>